<sequence length="833" mass="91892">MHESILKETVHPLANTESRKPAGFASRATSAGLLVKQVAGVGQMRVLVGLGLVSLVYFVVWFASSDPIGYAPLFWLLTVSLGFKMLRMLHEWYHYVNVTEPLPPTEHLPAFTVDVLTTACPGEPYAMIVQTLEAMQAITYPHTSYLCDEGDDPYLRAVCQQLGVVHVTRKQKVNAKAGNINNALQQATGELCVVLDPDHVPTPDFLDYVVPYFTNASVGYVQVVQAYGNQKDSLVALGAAEQTYHFYGPLMMGMNSYNTTQAIGANCTFRRAALDSIGGHAAGLTEDMHTAMRLHAAGWQSVYVPRVLSRGLVPSTLGAFYAQQLKWARGAFELLFEVYPRLVGRFSWRQRLHYLTLPLYFLSGLITLIDLAVPIASLGLSVYPWHISLAAFALHLMPLLGISLLIRYKAQAWLREPHETGLHLAGGILRVGTWWIYLLGFVYTIFRVRVPYIPTPKEGNTRNEFRIALPNIMAILLCAVAVKYAGRADWSPYSRLMAFLATCNAGILLAAVGMGQHTWMRTLTADLQSQPLRGIFQAFRRAVTGLTTRAQTRGVSLAIGSLAVVGCVDAALFIQAQSAEFALASWLLDGGDSVRVGTQHLTLSTAEPAPDAFFSGQRLLLRRSTDQAASVSALPMMATLPKADIIALHRQGVTPLLNWQVAALPVSKRQQLAQAIHNLHQPIMLQPIFPALSAPAYRKAWQDMVREFKANKVTNVVWVWMPPSAAAVQSYFPGKDYVDWVAAPYKDADTSSTESLGGYSSYRHEFAMALALHDKPVLLLANNAMIDAQQLVHRIGREYPEVKAVIFPARYRPNAVSLRTNKRGNRATLLSHN</sequence>
<dbReference type="InterPro" id="IPR029044">
    <property type="entry name" value="Nucleotide-diphossugar_trans"/>
</dbReference>
<dbReference type="PANTHER" id="PTHR43867">
    <property type="entry name" value="CELLULOSE SYNTHASE CATALYTIC SUBUNIT A [UDP-FORMING]"/>
    <property type="match status" value="1"/>
</dbReference>
<feature type="transmembrane region" description="Helical" evidence="7">
    <location>
        <begin position="496"/>
        <end position="515"/>
    </location>
</feature>
<dbReference type="SUPFAM" id="SSF51445">
    <property type="entry name" value="(Trans)glycosidases"/>
    <property type="match status" value="1"/>
</dbReference>
<gene>
    <name evidence="8" type="ORF">SAMN06269173_104305</name>
</gene>
<dbReference type="PANTHER" id="PTHR43867:SF2">
    <property type="entry name" value="CELLULOSE SYNTHASE CATALYTIC SUBUNIT A [UDP-FORMING]"/>
    <property type="match status" value="1"/>
</dbReference>
<reference evidence="9" key="1">
    <citation type="submission" date="2017-06" db="EMBL/GenBank/DDBJ databases">
        <authorList>
            <person name="Varghese N."/>
            <person name="Submissions S."/>
        </authorList>
    </citation>
    <scope>NUCLEOTIDE SEQUENCE [LARGE SCALE GENOMIC DNA]</scope>
    <source>
        <strain evidence="9">DSM 28041</strain>
    </source>
</reference>
<evidence type="ECO:0000313" key="8">
    <source>
        <dbReference type="EMBL" id="SNR61196.1"/>
    </source>
</evidence>
<name>A0A238XQ93_9BACT</name>
<feature type="transmembrane region" description="Helical" evidence="7">
    <location>
        <begin position="69"/>
        <end position="86"/>
    </location>
</feature>
<evidence type="ECO:0000256" key="6">
    <source>
        <dbReference type="ARBA" id="ARBA00023136"/>
    </source>
</evidence>
<evidence type="ECO:0000256" key="7">
    <source>
        <dbReference type="SAM" id="Phobius"/>
    </source>
</evidence>
<proteinExistence type="predicted"/>
<comment type="subcellular location">
    <subcellularLocation>
        <location evidence="1">Membrane</location>
        <topology evidence="1">Multi-pass membrane protein</topology>
    </subcellularLocation>
</comment>
<keyword evidence="5 7" id="KW-1133">Transmembrane helix</keyword>
<feature type="transmembrane region" description="Helical" evidence="7">
    <location>
        <begin position="427"/>
        <end position="446"/>
    </location>
</feature>
<dbReference type="RefSeq" id="WP_245855332.1">
    <property type="nucleotide sequence ID" value="NZ_FZNS01000004.1"/>
</dbReference>
<feature type="transmembrane region" description="Helical" evidence="7">
    <location>
        <begin position="354"/>
        <end position="377"/>
    </location>
</feature>
<dbReference type="InterPro" id="IPR050321">
    <property type="entry name" value="Glycosyltr_2/OpgH_subfam"/>
</dbReference>
<organism evidence="8 9">
    <name type="scientific">Hymenobacter mucosus</name>
    <dbReference type="NCBI Taxonomy" id="1411120"/>
    <lineage>
        <taxon>Bacteria</taxon>
        <taxon>Pseudomonadati</taxon>
        <taxon>Bacteroidota</taxon>
        <taxon>Cytophagia</taxon>
        <taxon>Cytophagales</taxon>
        <taxon>Hymenobacteraceae</taxon>
        <taxon>Hymenobacter</taxon>
    </lineage>
</organism>
<dbReference type="Proteomes" id="UP000198310">
    <property type="component" value="Unassembled WGS sequence"/>
</dbReference>
<dbReference type="Pfam" id="PF13641">
    <property type="entry name" value="Glyco_tranf_2_3"/>
    <property type="match status" value="1"/>
</dbReference>
<evidence type="ECO:0000256" key="5">
    <source>
        <dbReference type="ARBA" id="ARBA00022989"/>
    </source>
</evidence>
<dbReference type="InterPro" id="IPR017853">
    <property type="entry name" value="GH"/>
</dbReference>
<keyword evidence="6 7" id="KW-0472">Membrane</keyword>
<evidence type="ECO:0000256" key="3">
    <source>
        <dbReference type="ARBA" id="ARBA00022679"/>
    </source>
</evidence>
<dbReference type="Gene3D" id="3.20.20.80">
    <property type="entry name" value="Glycosidases"/>
    <property type="match status" value="1"/>
</dbReference>
<dbReference type="GO" id="GO:0005886">
    <property type="term" value="C:plasma membrane"/>
    <property type="evidence" value="ECO:0007669"/>
    <property type="project" value="TreeGrafter"/>
</dbReference>
<dbReference type="SUPFAM" id="SSF53448">
    <property type="entry name" value="Nucleotide-diphospho-sugar transferases"/>
    <property type="match status" value="1"/>
</dbReference>
<evidence type="ECO:0000256" key="4">
    <source>
        <dbReference type="ARBA" id="ARBA00022692"/>
    </source>
</evidence>
<feature type="transmembrane region" description="Helical" evidence="7">
    <location>
        <begin position="466"/>
        <end position="484"/>
    </location>
</feature>
<dbReference type="Gene3D" id="3.90.550.10">
    <property type="entry name" value="Spore Coat Polysaccharide Biosynthesis Protein SpsA, Chain A"/>
    <property type="match status" value="1"/>
</dbReference>
<evidence type="ECO:0000256" key="2">
    <source>
        <dbReference type="ARBA" id="ARBA00022676"/>
    </source>
</evidence>
<evidence type="ECO:0000256" key="1">
    <source>
        <dbReference type="ARBA" id="ARBA00004141"/>
    </source>
</evidence>
<feature type="transmembrane region" description="Helical" evidence="7">
    <location>
        <begin position="46"/>
        <end position="63"/>
    </location>
</feature>
<accession>A0A238XQ93</accession>
<keyword evidence="2" id="KW-0328">Glycosyltransferase</keyword>
<dbReference type="GO" id="GO:0016758">
    <property type="term" value="F:hexosyltransferase activity"/>
    <property type="evidence" value="ECO:0007669"/>
    <property type="project" value="TreeGrafter"/>
</dbReference>
<evidence type="ECO:0000313" key="9">
    <source>
        <dbReference type="Proteomes" id="UP000198310"/>
    </source>
</evidence>
<protein>
    <submittedName>
        <fullName evidence="8">Cellulose synthase (UDP-forming)</fullName>
    </submittedName>
</protein>
<keyword evidence="9" id="KW-1185">Reference proteome</keyword>
<feature type="transmembrane region" description="Helical" evidence="7">
    <location>
        <begin position="383"/>
        <end position="406"/>
    </location>
</feature>
<dbReference type="AlphaFoldDB" id="A0A238XQ93"/>
<keyword evidence="4 7" id="KW-0812">Transmembrane</keyword>
<dbReference type="CDD" id="cd06421">
    <property type="entry name" value="CESA_CelA_like"/>
    <property type="match status" value="1"/>
</dbReference>
<dbReference type="EMBL" id="FZNS01000004">
    <property type="protein sequence ID" value="SNR61196.1"/>
    <property type="molecule type" value="Genomic_DNA"/>
</dbReference>
<keyword evidence="3" id="KW-0808">Transferase</keyword>